<dbReference type="InterPro" id="IPR036390">
    <property type="entry name" value="WH_DNA-bd_sf"/>
</dbReference>
<evidence type="ECO:0000256" key="3">
    <source>
        <dbReference type="ARBA" id="ARBA00023125"/>
    </source>
</evidence>
<evidence type="ECO:0000256" key="2">
    <source>
        <dbReference type="ARBA" id="ARBA00023015"/>
    </source>
</evidence>
<dbReference type="Gene3D" id="1.10.10.10">
    <property type="entry name" value="Winged helix-like DNA-binding domain superfamily/Winged helix DNA-binding domain"/>
    <property type="match status" value="1"/>
</dbReference>
<dbReference type="PANTHER" id="PTHR30537">
    <property type="entry name" value="HTH-TYPE TRANSCRIPTIONAL REGULATOR"/>
    <property type="match status" value="1"/>
</dbReference>
<evidence type="ECO:0000313" key="6">
    <source>
        <dbReference type="EMBL" id="RBP85591.1"/>
    </source>
</evidence>
<gene>
    <name evidence="6" type="ORF">DFP80_10186</name>
</gene>
<dbReference type="GO" id="GO:0003700">
    <property type="term" value="F:DNA-binding transcription factor activity"/>
    <property type="evidence" value="ECO:0007669"/>
    <property type="project" value="InterPro"/>
</dbReference>
<evidence type="ECO:0000256" key="1">
    <source>
        <dbReference type="ARBA" id="ARBA00009437"/>
    </source>
</evidence>
<dbReference type="Pfam" id="PF00126">
    <property type="entry name" value="HTH_1"/>
    <property type="match status" value="1"/>
</dbReference>
<dbReference type="Proteomes" id="UP000252792">
    <property type="component" value="Unassembled WGS sequence"/>
</dbReference>
<comment type="similarity">
    <text evidence="1">Belongs to the LysR transcriptional regulatory family.</text>
</comment>
<sequence>MYDINDLYSFITLIETENLTKAAKQLEVSKSTLSRRISHLEACVGQALLLRQANKILPNAAGKAFYPHACKILDATKLAQKTIDTLQDSVVGELTITAYYGLARSWLPKEIIKFADNHPEISISLKTTSIFSELEQSDIGIWLGTLQPSKFKEEMLGHLTCGLYASKTFQQENTKLEDIDGLEDIPWVNFHHFYQPAGDLELRHAEDGRKRVQIPKSQIWTDQIAMQLEQIARGKGVGVLPDYMVAMREKHHPGDLVRVLPQWQLPLIPVYLLYPYGSLPKRMSEFLHHFRNSTLTILEKQ</sequence>
<evidence type="ECO:0000313" key="7">
    <source>
        <dbReference type="Proteomes" id="UP000252792"/>
    </source>
</evidence>
<organism evidence="6 7">
    <name type="scientific">Marinomonas rhizomae</name>
    <dbReference type="NCBI Taxonomy" id="491948"/>
    <lineage>
        <taxon>Bacteria</taxon>
        <taxon>Pseudomonadati</taxon>
        <taxon>Pseudomonadota</taxon>
        <taxon>Gammaproteobacteria</taxon>
        <taxon>Oceanospirillales</taxon>
        <taxon>Oceanospirillaceae</taxon>
        <taxon>Marinomonas</taxon>
    </lineage>
</organism>
<evidence type="ECO:0000256" key="4">
    <source>
        <dbReference type="ARBA" id="ARBA00023163"/>
    </source>
</evidence>
<feature type="domain" description="HTH lysR-type" evidence="5">
    <location>
        <begin position="1"/>
        <end position="59"/>
    </location>
</feature>
<dbReference type="Pfam" id="PF03466">
    <property type="entry name" value="LysR_substrate"/>
    <property type="match status" value="1"/>
</dbReference>
<protein>
    <submittedName>
        <fullName evidence="6">DNA-binding transcriptional LysR family regulator</fullName>
    </submittedName>
</protein>
<dbReference type="GO" id="GO:0006351">
    <property type="term" value="P:DNA-templated transcription"/>
    <property type="evidence" value="ECO:0007669"/>
    <property type="project" value="TreeGrafter"/>
</dbReference>
<dbReference type="InterPro" id="IPR005119">
    <property type="entry name" value="LysR_subst-bd"/>
</dbReference>
<keyword evidence="7" id="KW-1185">Reference proteome</keyword>
<reference evidence="6 7" key="1">
    <citation type="submission" date="2018-06" db="EMBL/GenBank/DDBJ databases">
        <title>Genomic Encyclopedia of Type Strains, Phase III (KMG-III): the genomes of soil and plant-associated and newly described type strains.</title>
        <authorList>
            <person name="Whitman W."/>
        </authorList>
    </citation>
    <scope>NUCLEOTIDE SEQUENCE [LARGE SCALE GENOMIC DNA]</scope>
    <source>
        <strain evidence="6 7">CECT 7377</strain>
    </source>
</reference>
<comment type="caution">
    <text evidence="6">The sequence shown here is derived from an EMBL/GenBank/DDBJ whole genome shotgun (WGS) entry which is preliminary data.</text>
</comment>
<dbReference type="PANTHER" id="PTHR30537:SF66">
    <property type="entry name" value="IRON-REGULATED VIRULENCE REGULATORY PROTEIN IRGB"/>
    <property type="match status" value="1"/>
</dbReference>
<dbReference type="PROSITE" id="PS50931">
    <property type="entry name" value="HTH_LYSR"/>
    <property type="match status" value="1"/>
</dbReference>
<dbReference type="OrthoDB" id="6183733at2"/>
<dbReference type="InterPro" id="IPR036388">
    <property type="entry name" value="WH-like_DNA-bd_sf"/>
</dbReference>
<keyword evidence="2" id="KW-0805">Transcription regulation</keyword>
<name>A0A366JF48_9GAMM</name>
<dbReference type="Gene3D" id="3.40.190.290">
    <property type="match status" value="1"/>
</dbReference>
<dbReference type="AlphaFoldDB" id="A0A366JF48"/>
<dbReference type="InterPro" id="IPR058163">
    <property type="entry name" value="LysR-type_TF_proteobact-type"/>
</dbReference>
<accession>A0A366JF48</accession>
<dbReference type="EMBL" id="QNSE01000001">
    <property type="protein sequence ID" value="RBP85591.1"/>
    <property type="molecule type" value="Genomic_DNA"/>
</dbReference>
<dbReference type="RefSeq" id="WP_113914837.1">
    <property type="nucleotide sequence ID" value="NZ_QNSE01000001.1"/>
</dbReference>
<dbReference type="SUPFAM" id="SSF46785">
    <property type="entry name" value="Winged helix' DNA-binding domain"/>
    <property type="match status" value="1"/>
</dbReference>
<evidence type="ECO:0000259" key="5">
    <source>
        <dbReference type="PROSITE" id="PS50931"/>
    </source>
</evidence>
<proteinExistence type="inferred from homology"/>
<dbReference type="InterPro" id="IPR000847">
    <property type="entry name" value="LysR_HTH_N"/>
</dbReference>
<dbReference type="SUPFAM" id="SSF53850">
    <property type="entry name" value="Periplasmic binding protein-like II"/>
    <property type="match status" value="1"/>
</dbReference>
<keyword evidence="4" id="KW-0804">Transcription</keyword>
<keyword evidence="3 6" id="KW-0238">DNA-binding</keyword>
<dbReference type="GO" id="GO:0043565">
    <property type="term" value="F:sequence-specific DNA binding"/>
    <property type="evidence" value="ECO:0007669"/>
    <property type="project" value="TreeGrafter"/>
</dbReference>